<evidence type="ECO:0000256" key="7">
    <source>
        <dbReference type="RuleBase" id="RU365095"/>
    </source>
</evidence>
<evidence type="ECO:0000256" key="6">
    <source>
        <dbReference type="ARBA" id="ARBA00020337"/>
    </source>
</evidence>
<comment type="caution">
    <text evidence="10">The sequence shown here is derived from an EMBL/GenBank/DDBJ whole genome shotgun (WGS) entry which is preliminary data.</text>
</comment>
<evidence type="ECO:0000313" key="10">
    <source>
        <dbReference type="EMBL" id="MCF7222923.1"/>
    </source>
</evidence>
<keyword evidence="7 10" id="KW-0378">Hydrolase</keyword>
<dbReference type="Pfam" id="PF01182">
    <property type="entry name" value="Glucosamine_iso"/>
    <property type="match status" value="1"/>
</dbReference>
<evidence type="ECO:0000313" key="11">
    <source>
        <dbReference type="Proteomes" id="UP001430796"/>
    </source>
</evidence>
<evidence type="ECO:0000256" key="8">
    <source>
        <dbReference type="SAM" id="MobiDB-lite"/>
    </source>
</evidence>
<dbReference type="Proteomes" id="UP001430796">
    <property type="component" value="Unassembled WGS sequence"/>
</dbReference>
<keyword evidence="11" id="KW-1185">Reference proteome</keyword>
<dbReference type="RefSeq" id="WP_237055915.1">
    <property type="nucleotide sequence ID" value="NZ_JAKJPO010000009.1"/>
</dbReference>
<evidence type="ECO:0000256" key="5">
    <source>
        <dbReference type="ARBA" id="ARBA00013198"/>
    </source>
</evidence>
<dbReference type="GO" id="GO:0017057">
    <property type="term" value="F:6-phosphogluconolactonase activity"/>
    <property type="evidence" value="ECO:0007669"/>
    <property type="project" value="UniProtKB-EC"/>
</dbReference>
<comment type="function">
    <text evidence="2 7">Hydrolysis of 6-phosphogluconolactone to 6-phosphogluconate.</text>
</comment>
<dbReference type="NCBIfam" id="TIGR01198">
    <property type="entry name" value="pgl"/>
    <property type="match status" value="1"/>
</dbReference>
<dbReference type="CDD" id="cd01400">
    <property type="entry name" value="6PGL"/>
    <property type="match status" value="1"/>
</dbReference>
<proteinExistence type="inferred from homology"/>
<sequence>MRMPSDEGLDASVAEPSRRRKSRPRLTLLPTDQARACPVRERALHGARNLPSERRFHDATRAELRVIEPMPLPMHTHEFADGAELAAALAQAVAADLSAAIARHGSARIALSGGSTPRAFLTRLSKLAVDWPRVTVLPVDDRWVPPQHERSNERLLRETLLQGDAAQARFMPLYRPLPTPEAALLPVLGRIAHEALPLDVVVLGMGEDGHVASLFPDLGADRPGLREIGLDPRGRAPALAVRTANAPEPRMTLTLSAIFTAPSLYLHIEGAKKRTVLDGAALDPRSPLPVRAVLAGAPKPPDLYWSP</sequence>
<comment type="catalytic activity">
    <reaction evidence="1 7">
        <text>6-phospho-D-glucono-1,5-lactone + H2O = 6-phospho-D-gluconate + H(+)</text>
        <dbReference type="Rhea" id="RHEA:12556"/>
        <dbReference type="ChEBI" id="CHEBI:15377"/>
        <dbReference type="ChEBI" id="CHEBI:15378"/>
        <dbReference type="ChEBI" id="CHEBI:57955"/>
        <dbReference type="ChEBI" id="CHEBI:58759"/>
        <dbReference type="EC" id="3.1.1.31"/>
    </reaction>
</comment>
<evidence type="ECO:0000256" key="3">
    <source>
        <dbReference type="ARBA" id="ARBA00004961"/>
    </source>
</evidence>
<evidence type="ECO:0000259" key="9">
    <source>
        <dbReference type="Pfam" id="PF01182"/>
    </source>
</evidence>
<dbReference type="SUPFAM" id="SSF100950">
    <property type="entry name" value="NagB/RpiA/CoA transferase-like"/>
    <property type="match status" value="1"/>
</dbReference>
<organism evidence="10 11">
    <name type="scientific">Marilutibacter chinensis</name>
    <dbReference type="NCBI Taxonomy" id="2912247"/>
    <lineage>
        <taxon>Bacteria</taxon>
        <taxon>Pseudomonadati</taxon>
        <taxon>Pseudomonadota</taxon>
        <taxon>Gammaproteobacteria</taxon>
        <taxon>Lysobacterales</taxon>
        <taxon>Lysobacteraceae</taxon>
        <taxon>Marilutibacter</taxon>
    </lineage>
</organism>
<comment type="pathway">
    <text evidence="3 7">Carbohydrate degradation; pentose phosphate pathway; D-ribulose 5-phosphate from D-glucose 6-phosphate (oxidative stage): step 2/3.</text>
</comment>
<evidence type="ECO:0000256" key="1">
    <source>
        <dbReference type="ARBA" id="ARBA00000832"/>
    </source>
</evidence>
<dbReference type="EMBL" id="JAKJPO010000009">
    <property type="protein sequence ID" value="MCF7222923.1"/>
    <property type="molecule type" value="Genomic_DNA"/>
</dbReference>
<dbReference type="Gene3D" id="3.40.50.1360">
    <property type="match status" value="1"/>
</dbReference>
<feature type="region of interest" description="Disordered" evidence="8">
    <location>
        <begin position="1"/>
        <end position="28"/>
    </location>
</feature>
<evidence type="ECO:0000256" key="4">
    <source>
        <dbReference type="ARBA" id="ARBA00010662"/>
    </source>
</evidence>
<reference evidence="10 11" key="2">
    <citation type="submission" date="2022-01" db="EMBL/GenBank/DDBJ databases">
        <title>Lysobacter chinensis sp. nov., a bacterium isolated from cow dung compost.</title>
        <authorList>
            <person name="Liu Y."/>
        </authorList>
    </citation>
    <scope>NUCLEOTIDE SEQUENCE [LARGE SCALE GENOMIC DNA]</scope>
    <source>
        <strain evidence="10 11">TLK-CK17</strain>
    </source>
</reference>
<name>A0ABS9HW29_9GAMM</name>
<protein>
    <recommendedName>
        <fullName evidence="6 7">6-phosphogluconolactonase</fullName>
        <shortName evidence="7">6PGL</shortName>
        <ecNumber evidence="5 7">3.1.1.31</ecNumber>
    </recommendedName>
</protein>
<dbReference type="InterPro" id="IPR006148">
    <property type="entry name" value="Glc/Gal-6P_isomerase"/>
</dbReference>
<dbReference type="InterPro" id="IPR005900">
    <property type="entry name" value="6-phosphogluconolactonase_DevB"/>
</dbReference>
<accession>A0ABS9HW29</accession>
<dbReference type="EC" id="3.1.1.31" evidence="5 7"/>
<dbReference type="PANTHER" id="PTHR11054:SF0">
    <property type="entry name" value="6-PHOSPHOGLUCONOLACTONASE"/>
    <property type="match status" value="1"/>
</dbReference>
<comment type="similarity">
    <text evidence="4 7">Belongs to the glucosamine/galactosamine-6-phosphate isomerase family. 6-phosphogluconolactonase subfamily.</text>
</comment>
<evidence type="ECO:0000256" key="2">
    <source>
        <dbReference type="ARBA" id="ARBA00002681"/>
    </source>
</evidence>
<dbReference type="InterPro" id="IPR037171">
    <property type="entry name" value="NagB/RpiA_transferase-like"/>
</dbReference>
<dbReference type="PANTHER" id="PTHR11054">
    <property type="entry name" value="6-PHOSPHOGLUCONOLACTONASE"/>
    <property type="match status" value="1"/>
</dbReference>
<reference evidence="11" key="1">
    <citation type="submission" date="2022-01" db="EMBL/GenBank/DDBJ databases">
        <title>Lysobacter chinensis sp. nov., a bacterium isolated from cow dung compost.</title>
        <authorList>
            <person name="Zhou L.Y."/>
        </authorList>
    </citation>
    <scope>NUCLEOTIDE SEQUENCE [LARGE SCALE GENOMIC DNA]</scope>
    <source>
        <strain evidence="11">TLK-CK17</strain>
    </source>
</reference>
<feature type="domain" description="Glucosamine/galactosamine-6-phosphate isomerase" evidence="9">
    <location>
        <begin position="81"/>
        <end position="296"/>
    </location>
</feature>
<dbReference type="InterPro" id="IPR039104">
    <property type="entry name" value="6PGL"/>
</dbReference>
<gene>
    <name evidence="7 10" type="primary">pgl</name>
    <name evidence="10" type="ORF">L3V18_14185</name>
</gene>